<dbReference type="AlphaFoldDB" id="A0A383BRQ7"/>
<dbReference type="Pfam" id="PF00884">
    <property type="entry name" value="Sulfatase"/>
    <property type="match status" value="1"/>
</dbReference>
<reference evidence="6" key="1">
    <citation type="submission" date="2018-05" db="EMBL/GenBank/DDBJ databases">
        <authorList>
            <person name="Lanie J.A."/>
            <person name="Ng W.-L."/>
            <person name="Kazmierczak K.M."/>
            <person name="Andrzejewski T.M."/>
            <person name="Davidsen T.M."/>
            <person name="Wayne K.J."/>
            <person name="Tettelin H."/>
            <person name="Glass J.I."/>
            <person name="Rusch D."/>
            <person name="Podicherti R."/>
            <person name="Tsui H.-C.T."/>
            <person name="Winkler M.E."/>
        </authorList>
    </citation>
    <scope>NUCLEOTIDE SEQUENCE</scope>
</reference>
<feature type="domain" description="Sulfatase N-terminal" evidence="5">
    <location>
        <begin position="22"/>
        <end position="214"/>
    </location>
</feature>
<dbReference type="EMBL" id="UINC01202829">
    <property type="protein sequence ID" value="SVE22817.1"/>
    <property type="molecule type" value="Genomic_DNA"/>
</dbReference>
<dbReference type="InterPro" id="IPR000917">
    <property type="entry name" value="Sulfatase_N"/>
</dbReference>
<dbReference type="Gene3D" id="3.40.720.10">
    <property type="entry name" value="Alkaline Phosphatase, subunit A"/>
    <property type="match status" value="1"/>
</dbReference>
<evidence type="ECO:0000256" key="3">
    <source>
        <dbReference type="ARBA" id="ARBA00022801"/>
    </source>
</evidence>
<evidence type="ECO:0000313" key="6">
    <source>
        <dbReference type="EMBL" id="SVE22817.1"/>
    </source>
</evidence>
<keyword evidence="3" id="KW-0378">Hydrolase</keyword>
<evidence type="ECO:0000256" key="1">
    <source>
        <dbReference type="ARBA" id="ARBA00008779"/>
    </source>
</evidence>
<gene>
    <name evidence="6" type="ORF">METZ01_LOCUS475671</name>
</gene>
<dbReference type="GO" id="GO:0004065">
    <property type="term" value="F:arylsulfatase activity"/>
    <property type="evidence" value="ECO:0007669"/>
    <property type="project" value="TreeGrafter"/>
</dbReference>
<dbReference type="PANTHER" id="PTHR42693">
    <property type="entry name" value="ARYLSULFATASE FAMILY MEMBER"/>
    <property type="match status" value="1"/>
</dbReference>
<dbReference type="GO" id="GO:0046872">
    <property type="term" value="F:metal ion binding"/>
    <property type="evidence" value="ECO:0007669"/>
    <property type="project" value="UniProtKB-KW"/>
</dbReference>
<proteinExistence type="inferred from homology"/>
<dbReference type="InterPro" id="IPR024607">
    <property type="entry name" value="Sulfatase_CS"/>
</dbReference>
<dbReference type="InterPro" id="IPR050738">
    <property type="entry name" value="Sulfatase"/>
</dbReference>
<name>A0A383BRQ7_9ZZZZ</name>
<keyword evidence="2" id="KW-0479">Metal-binding</keyword>
<sequence>MRITIFILFLCTLSLTAAARKPNVIIIYTDDQGSVDLNCYGSEDLTTPHMDGLARRGVRFTQFYAAAPVCSPSRAGLLTGRYPVRAGMPGNAGSTKGKAGLAASEVTIAETMKAGGYKTAHIGKWHLGYTPETMPNSQGFDYSFGHMGGCIDNYSHFFYWQGPNRHDLWRNGEEIFEDGKFFPELMATEAGEFIQQNKDKPFFMYFALNTPHPNNQWK</sequence>
<dbReference type="SUPFAM" id="SSF53649">
    <property type="entry name" value="Alkaline phosphatase-like"/>
    <property type="match status" value="1"/>
</dbReference>
<dbReference type="PROSITE" id="PS00149">
    <property type="entry name" value="SULFATASE_2"/>
    <property type="match status" value="1"/>
</dbReference>
<evidence type="ECO:0000256" key="4">
    <source>
        <dbReference type="ARBA" id="ARBA00022837"/>
    </source>
</evidence>
<dbReference type="InterPro" id="IPR017850">
    <property type="entry name" value="Alkaline_phosphatase_core_sf"/>
</dbReference>
<protein>
    <recommendedName>
        <fullName evidence="5">Sulfatase N-terminal domain-containing protein</fullName>
    </recommendedName>
</protein>
<evidence type="ECO:0000259" key="5">
    <source>
        <dbReference type="Pfam" id="PF00884"/>
    </source>
</evidence>
<keyword evidence="4" id="KW-0106">Calcium</keyword>
<organism evidence="6">
    <name type="scientific">marine metagenome</name>
    <dbReference type="NCBI Taxonomy" id="408172"/>
    <lineage>
        <taxon>unclassified sequences</taxon>
        <taxon>metagenomes</taxon>
        <taxon>ecological metagenomes</taxon>
    </lineage>
</organism>
<evidence type="ECO:0000256" key="2">
    <source>
        <dbReference type="ARBA" id="ARBA00022723"/>
    </source>
</evidence>
<accession>A0A383BRQ7</accession>
<dbReference type="PROSITE" id="PS00523">
    <property type="entry name" value="SULFATASE_1"/>
    <property type="match status" value="1"/>
</dbReference>
<comment type="similarity">
    <text evidence="1">Belongs to the sulfatase family.</text>
</comment>
<dbReference type="PANTHER" id="PTHR42693:SF53">
    <property type="entry name" value="ENDO-4-O-SULFATASE"/>
    <property type="match status" value="1"/>
</dbReference>